<dbReference type="Proteomes" id="UP000613580">
    <property type="component" value="Unassembled WGS sequence"/>
</dbReference>
<dbReference type="AlphaFoldDB" id="A0A8H6RXF4"/>
<name>A0A8H6RXF4_MYCCL</name>
<dbReference type="Gene3D" id="3.40.190.10">
    <property type="entry name" value="Periplasmic binding protein-like II"/>
    <property type="match status" value="2"/>
</dbReference>
<proteinExistence type="predicted"/>
<feature type="domain" description="PBP" evidence="1">
    <location>
        <begin position="83"/>
        <end position="323"/>
    </location>
</feature>
<dbReference type="Pfam" id="PF12849">
    <property type="entry name" value="PBP_like_2"/>
    <property type="match status" value="1"/>
</dbReference>
<accession>A0A8H6RXF4</accession>
<sequence length="358" mass="37622">MSARAKWKGSQSISDTDSTALAVGFTRLQMAALFIVATVLATAVFAQTGSNSPSSSNPTSGGVDNSLSPIAVYNGSQTFASPNVRLRIANGGAGQSGLIGALGNAFVDYMVEQGTAPFQVGWYLGDTTQSLSYMALRQVDIAITYNPAAESSSLNSGVSVESLYGFRDHFVFVGPPSNPANIAPSDTILDAFQKIVAAGAATTAANPTRFLSRFDKSATNIKESEIFIAIGQVPWAYAYSTWYHQYPRFPLQAVAAAATLGEYTLTDRGTLLSSPSSVTNAIVKYICASDDESDRLLNPAHVLLNAITLDDSLAKSFMTWMNSTTGGQQVVANFKANGTLLYSQAPGFNGASAGGCDF</sequence>
<dbReference type="PANTHER" id="PTHR37945:SF1">
    <property type="entry name" value="EXTRACELLULAR TUNGSTATE BINDING PROTEIN"/>
    <property type="match status" value="1"/>
</dbReference>
<organism evidence="2 3">
    <name type="scientific">Mycena chlorophos</name>
    <name type="common">Agaric fungus</name>
    <name type="synonym">Agaricus chlorophos</name>
    <dbReference type="NCBI Taxonomy" id="658473"/>
    <lineage>
        <taxon>Eukaryota</taxon>
        <taxon>Fungi</taxon>
        <taxon>Dikarya</taxon>
        <taxon>Basidiomycota</taxon>
        <taxon>Agaricomycotina</taxon>
        <taxon>Agaricomycetes</taxon>
        <taxon>Agaricomycetidae</taxon>
        <taxon>Agaricales</taxon>
        <taxon>Marasmiineae</taxon>
        <taxon>Mycenaceae</taxon>
        <taxon>Mycena</taxon>
    </lineage>
</organism>
<dbReference type="OrthoDB" id="10260248at2759"/>
<comment type="caution">
    <text evidence="2">The sequence shown here is derived from an EMBL/GenBank/DDBJ whole genome shotgun (WGS) entry which is preliminary data.</text>
</comment>
<evidence type="ECO:0000259" key="1">
    <source>
        <dbReference type="Pfam" id="PF12849"/>
    </source>
</evidence>
<dbReference type="InterPro" id="IPR024370">
    <property type="entry name" value="PBP_domain"/>
</dbReference>
<protein>
    <recommendedName>
        <fullName evidence="1">PBP domain-containing protein</fullName>
    </recommendedName>
</protein>
<gene>
    <name evidence="2" type="ORF">HMN09_01356600</name>
</gene>
<keyword evidence="3" id="KW-1185">Reference proteome</keyword>
<dbReference type="PANTHER" id="PTHR37945">
    <property type="entry name" value="EXTRACELLULAR TUNGSTATE BINDING PROTEIN"/>
    <property type="match status" value="1"/>
</dbReference>
<reference evidence="2" key="1">
    <citation type="submission" date="2020-05" db="EMBL/GenBank/DDBJ databases">
        <title>Mycena genomes resolve the evolution of fungal bioluminescence.</title>
        <authorList>
            <person name="Tsai I.J."/>
        </authorList>
    </citation>
    <scope>NUCLEOTIDE SEQUENCE</scope>
    <source>
        <strain evidence="2">110903Hualien_Pintung</strain>
    </source>
</reference>
<dbReference type="InterPro" id="IPR052738">
    <property type="entry name" value="ABC-Tungstate_binding"/>
</dbReference>
<evidence type="ECO:0000313" key="3">
    <source>
        <dbReference type="Proteomes" id="UP000613580"/>
    </source>
</evidence>
<dbReference type="EMBL" id="JACAZE010000030">
    <property type="protein sequence ID" value="KAF7289084.1"/>
    <property type="molecule type" value="Genomic_DNA"/>
</dbReference>
<evidence type="ECO:0000313" key="2">
    <source>
        <dbReference type="EMBL" id="KAF7289084.1"/>
    </source>
</evidence>